<reference evidence="1 2" key="1">
    <citation type="submission" date="2020-08" db="EMBL/GenBank/DDBJ databases">
        <title>Sequencing the genomes of 1000 actinobacteria strains.</title>
        <authorList>
            <person name="Klenk H.-P."/>
        </authorList>
    </citation>
    <scope>NUCLEOTIDE SEQUENCE [LARGE SCALE GENOMIC DNA]</scope>
    <source>
        <strain evidence="1 2">DSM 45886</strain>
    </source>
</reference>
<dbReference type="RefSeq" id="WP_184532331.1">
    <property type="nucleotide sequence ID" value="NZ_JACHJW010000001.1"/>
</dbReference>
<comment type="caution">
    <text evidence="1">The sequence shown here is derived from an EMBL/GenBank/DDBJ whole genome shotgun (WGS) entry which is preliminary data.</text>
</comment>
<keyword evidence="2" id="KW-1185">Reference proteome</keyword>
<organism evidence="1 2">
    <name type="scientific">Micromonospora polyrhachis</name>
    <dbReference type="NCBI Taxonomy" id="1282883"/>
    <lineage>
        <taxon>Bacteria</taxon>
        <taxon>Bacillati</taxon>
        <taxon>Actinomycetota</taxon>
        <taxon>Actinomycetes</taxon>
        <taxon>Micromonosporales</taxon>
        <taxon>Micromonosporaceae</taxon>
        <taxon>Micromonospora</taxon>
    </lineage>
</organism>
<dbReference type="Proteomes" id="UP000578819">
    <property type="component" value="Unassembled WGS sequence"/>
</dbReference>
<dbReference type="AlphaFoldDB" id="A0A7W7SKZ5"/>
<name>A0A7W7SKZ5_9ACTN</name>
<evidence type="ECO:0000313" key="2">
    <source>
        <dbReference type="Proteomes" id="UP000578819"/>
    </source>
</evidence>
<sequence>MSVDERTAWRTAHRQAVELRTAAEERRRSEETERARKLVAWFTREAQQCGIRPTVLTAVGYNGRTRYRTALTGWYVDVAHSRAVSVAGDYYLLTVAGGLRARLLGASIQPQDPRLVVGEGGRDGQSVPLRDLLQRRLAAGDDWP</sequence>
<accession>A0A7W7SKZ5</accession>
<evidence type="ECO:0000313" key="1">
    <source>
        <dbReference type="EMBL" id="MBB4956728.1"/>
    </source>
</evidence>
<gene>
    <name evidence="1" type="ORF">FHR38_000461</name>
</gene>
<dbReference type="EMBL" id="JACHJW010000001">
    <property type="protein sequence ID" value="MBB4956728.1"/>
    <property type="molecule type" value="Genomic_DNA"/>
</dbReference>
<protein>
    <submittedName>
        <fullName evidence="1">Uncharacterized protein</fullName>
    </submittedName>
</protein>
<proteinExistence type="predicted"/>